<dbReference type="AlphaFoldDB" id="A0A7G9YYJ3"/>
<keyword evidence="1" id="KW-0414">Isoprene biosynthesis</keyword>
<dbReference type="SUPFAM" id="SSF53901">
    <property type="entry name" value="Thiolase-like"/>
    <property type="match status" value="1"/>
</dbReference>
<dbReference type="EMBL" id="MT631530">
    <property type="protein sequence ID" value="QNO53077.1"/>
    <property type="molecule type" value="Genomic_DNA"/>
</dbReference>
<gene>
    <name evidence="4" type="primary">fadA</name>
    <name evidence="4" type="ORF">GGECLBBC_00017</name>
</gene>
<protein>
    <submittedName>
        <fullName evidence="4">3-ketoacyl-CoA thiolase</fullName>
        <ecNumber evidence="4">2.3.1.16</ecNumber>
    </submittedName>
</protein>
<dbReference type="PIRSF" id="PIRSF000429">
    <property type="entry name" value="Ac-CoA_Ac_transf"/>
    <property type="match status" value="1"/>
</dbReference>
<dbReference type="CDD" id="cd00829">
    <property type="entry name" value="SCP-x_thiolase"/>
    <property type="match status" value="1"/>
</dbReference>
<dbReference type="GO" id="GO:0008299">
    <property type="term" value="P:isoprenoid biosynthetic process"/>
    <property type="evidence" value="ECO:0007669"/>
    <property type="project" value="UniProtKB-KW"/>
</dbReference>
<feature type="domain" description="Thiolase C-terminal" evidence="3">
    <location>
        <begin position="252"/>
        <end position="407"/>
    </location>
</feature>
<dbReference type="InterPro" id="IPR002155">
    <property type="entry name" value="Thiolase"/>
</dbReference>
<name>A0A7G9YYJ3_9EURY</name>
<proteinExistence type="predicted"/>
<organism evidence="4">
    <name type="scientific">Candidatus Methanophagaceae archaeon ANME-1 ERB6</name>
    <dbReference type="NCBI Taxonomy" id="2759912"/>
    <lineage>
        <taxon>Archaea</taxon>
        <taxon>Methanobacteriati</taxon>
        <taxon>Methanobacteriota</taxon>
        <taxon>Stenosarchaea group</taxon>
        <taxon>Methanomicrobia</taxon>
        <taxon>Candidatus Methanophagales</taxon>
        <taxon>Candidatus Methanophagaceae</taxon>
    </lineage>
</organism>
<sequence length="413" mass="44899">MKSIKRHKPLAAVVGAGRTKFGELWYKNPEELLTEAGLKAMESVEHGLRRKDIQACYFGSFLYQVTNKLALIPGYMARELGMNIPMSTTEAACGSGGSALYNACLGIRSGEYDVALVGGFEKMTDRSEKIIDDLMFAGDPHEFGAGYTFAGLYASMMARYIHDYGDGSNGKCREALALVTCKNHHHAMGNEYAQFRREFSVDDVLNSPLVADPIRMLHCSPVSDGAVALVVVSPEVAKNYTDMPIYIVGSQQATDDVSICSRESLTGIKATRLAMEKVLKETSMTMGDIQVAEAHDCFTIEETFFLEDSGFCGRGEGWKIVYDSYESFNGSKHIPYVNGNREMVVNAGGGLKADGHPVGATGVRQVYECFKQLRSEAGGNQVDTEPNVALCHNIGGTGGIATVHILMRDLSKS</sequence>
<accession>A0A7G9YYJ3</accession>
<dbReference type="Gene3D" id="3.40.47.10">
    <property type="match status" value="1"/>
</dbReference>
<evidence type="ECO:0000259" key="2">
    <source>
        <dbReference type="Pfam" id="PF00108"/>
    </source>
</evidence>
<dbReference type="InterPro" id="IPR020616">
    <property type="entry name" value="Thiolase_N"/>
</dbReference>
<reference evidence="4" key="1">
    <citation type="submission" date="2020-06" db="EMBL/GenBank/DDBJ databases">
        <title>Unique genomic features of the anaerobic methanotrophic archaea.</title>
        <authorList>
            <person name="Chadwick G.L."/>
            <person name="Skennerton C.T."/>
            <person name="Laso-Perez R."/>
            <person name="Leu A.O."/>
            <person name="Speth D.R."/>
            <person name="Yu H."/>
            <person name="Morgan-Lang C."/>
            <person name="Hatzenpichler R."/>
            <person name="Goudeau D."/>
            <person name="Malmstrom R."/>
            <person name="Brazelton W.J."/>
            <person name="Woyke T."/>
            <person name="Hallam S.J."/>
            <person name="Tyson G.W."/>
            <person name="Wegener G."/>
            <person name="Boetius A."/>
            <person name="Orphan V."/>
        </authorList>
    </citation>
    <scope>NUCLEOTIDE SEQUENCE</scope>
</reference>
<dbReference type="Pfam" id="PF22691">
    <property type="entry name" value="Thiolase_C_1"/>
    <property type="match status" value="1"/>
</dbReference>
<dbReference type="InterPro" id="IPR055140">
    <property type="entry name" value="Thiolase_C_2"/>
</dbReference>
<evidence type="ECO:0000259" key="3">
    <source>
        <dbReference type="Pfam" id="PF22691"/>
    </source>
</evidence>
<dbReference type="EC" id="2.3.1.16" evidence="4"/>
<dbReference type="InterPro" id="IPR016039">
    <property type="entry name" value="Thiolase-like"/>
</dbReference>
<evidence type="ECO:0000313" key="4">
    <source>
        <dbReference type="EMBL" id="QNO53077.1"/>
    </source>
</evidence>
<dbReference type="GO" id="GO:0003988">
    <property type="term" value="F:acetyl-CoA C-acyltransferase activity"/>
    <property type="evidence" value="ECO:0007669"/>
    <property type="project" value="UniProtKB-EC"/>
</dbReference>
<dbReference type="PANTHER" id="PTHR42870">
    <property type="entry name" value="ACETYL-COA C-ACETYLTRANSFERASE"/>
    <property type="match status" value="1"/>
</dbReference>
<feature type="domain" description="Thiolase N-terminal" evidence="2">
    <location>
        <begin position="12"/>
        <end position="233"/>
    </location>
</feature>
<dbReference type="PANTHER" id="PTHR42870:SF1">
    <property type="entry name" value="NON-SPECIFIC LIPID-TRANSFER PROTEIN-LIKE 2"/>
    <property type="match status" value="1"/>
</dbReference>
<evidence type="ECO:0000256" key="1">
    <source>
        <dbReference type="ARBA" id="ARBA00023229"/>
    </source>
</evidence>
<keyword evidence="4" id="KW-0808">Transferase</keyword>
<keyword evidence="4" id="KW-0012">Acyltransferase</keyword>
<dbReference type="Pfam" id="PF00108">
    <property type="entry name" value="Thiolase_N"/>
    <property type="match status" value="1"/>
</dbReference>